<sequence length="171" mass="18467">MHPGQPCLFLLIIINNKQSQSKTKSLTQIPSDHPSSINMQLKNILAVFAAINLVTAAPTPDEDDLEFIDGPEGSADEFDIVKRGQATFYCKGAVVNSKDKGGVAGTKCGLSLASISPGQLQYVILHHSSLQCKEATNTLGPPEIWQVGFLHRLQLDASAWLREPSDALLLC</sequence>
<name>A0A2V5H0S6_ASPV1</name>
<reference evidence="1 2" key="1">
    <citation type="submission" date="2018-02" db="EMBL/GenBank/DDBJ databases">
        <title>The genomes of Aspergillus section Nigri reveals drivers in fungal speciation.</title>
        <authorList>
            <consortium name="DOE Joint Genome Institute"/>
            <person name="Vesth T.C."/>
            <person name="Nybo J."/>
            <person name="Theobald S."/>
            <person name="Brandl J."/>
            <person name="Frisvad J.C."/>
            <person name="Nielsen K.F."/>
            <person name="Lyhne E.K."/>
            <person name="Kogle M.E."/>
            <person name="Kuo A."/>
            <person name="Riley R."/>
            <person name="Clum A."/>
            <person name="Nolan M."/>
            <person name="Lipzen A."/>
            <person name="Salamov A."/>
            <person name="Henrissat B."/>
            <person name="Wiebenga A."/>
            <person name="De vries R.P."/>
            <person name="Grigoriev I.V."/>
            <person name="Mortensen U.H."/>
            <person name="Andersen M.R."/>
            <person name="Baker S.E."/>
        </authorList>
    </citation>
    <scope>NUCLEOTIDE SEQUENCE [LARGE SCALE GENOMIC DNA]</scope>
    <source>
        <strain evidence="1 2">CBS 115571</strain>
    </source>
</reference>
<organism evidence="1 2">
    <name type="scientific">Aspergillus violaceofuscus (strain CBS 115571)</name>
    <dbReference type="NCBI Taxonomy" id="1450538"/>
    <lineage>
        <taxon>Eukaryota</taxon>
        <taxon>Fungi</taxon>
        <taxon>Dikarya</taxon>
        <taxon>Ascomycota</taxon>
        <taxon>Pezizomycotina</taxon>
        <taxon>Eurotiomycetes</taxon>
        <taxon>Eurotiomycetidae</taxon>
        <taxon>Eurotiales</taxon>
        <taxon>Aspergillaceae</taxon>
        <taxon>Aspergillus</taxon>
    </lineage>
</organism>
<proteinExistence type="predicted"/>
<accession>A0A2V5H0S6</accession>
<dbReference type="EMBL" id="KZ825188">
    <property type="protein sequence ID" value="PYI15342.1"/>
    <property type="molecule type" value="Genomic_DNA"/>
</dbReference>
<dbReference type="Proteomes" id="UP000249829">
    <property type="component" value="Unassembled WGS sequence"/>
</dbReference>
<keyword evidence="2" id="KW-1185">Reference proteome</keyword>
<dbReference type="AlphaFoldDB" id="A0A2V5H0S6"/>
<evidence type="ECO:0000313" key="1">
    <source>
        <dbReference type="EMBL" id="PYI15342.1"/>
    </source>
</evidence>
<protein>
    <submittedName>
        <fullName evidence="1">Uncharacterized protein</fullName>
    </submittedName>
</protein>
<gene>
    <name evidence="1" type="ORF">BO99DRAFT_468184</name>
</gene>
<evidence type="ECO:0000313" key="2">
    <source>
        <dbReference type="Proteomes" id="UP000249829"/>
    </source>
</evidence>